<evidence type="ECO:0000313" key="5">
    <source>
        <dbReference type="Proteomes" id="UP000015524"/>
    </source>
</evidence>
<dbReference type="SUPFAM" id="SSF52172">
    <property type="entry name" value="CheY-like"/>
    <property type="match status" value="1"/>
</dbReference>
<reference evidence="4 5" key="1">
    <citation type="journal article" date="2013" name="Genome Announc.">
        <title>Draft Genome Sequence of a Hexachlorocyclohexane-Degrading Bacterium, Sphingobium baderi Strain LL03T.</title>
        <authorList>
            <person name="Kaur J."/>
            <person name="Verma H."/>
            <person name="Tripathi C."/>
            <person name="Khurana J.P."/>
            <person name="Lal R."/>
        </authorList>
    </citation>
    <scope>NUCLEOTIDE SEQUENCE [LARGE SCALE GENOMIC DNA]</scope>
    <source>
        <strain evidence="4 5">LL03</strain>
    </source>
</reference>
<feature type="domain" description="Response regulatory" evidence="3">
    <location>
        <begin position="19"/>
        <end position="133"/>
    </location>
</feature>
<dbReference type="Pfam" id="PF00072">
    <property type="entry name" value="Response_reg"/>
    <property type="match status" value="1"/>
</dbReference>
<sequence>MLLSPAAQGAKSMVVPKIPIVILDDDSGSRRSMQLLLQGRGFDVRSFASPELLIADVKVSAPACLVTDYRMAGHDGLQVLDALRAAGWRGAAILVTAYGSPELMQKAIAQGFQAVLDKPCKESALVNAVIAATRRERDP</sequence>
<dbReference type="eggNOG" id="COG4566">
    <property type="taxonomic scope" value="Bacteria"/>
</dbReference>
<dbReference type="SMART" id="SM00448">
    <property type="entry name" value="REC"/>
    <property type="match status" value="1"/>
</dbReference>
<evidence type="ECO:0000259" key="3">
    <source>
        <dbReference type="PROSITE" id="PS50110"/>
    </source>
</evidence>
<keyword evidence="5" id="KW-1185">Reference proteome</keyword>
<dbReference type="AlphaFoldDB" id="T0GQ85"/>
<dbReference type="EMBL" id="ATIB01000050">
    <property type="protein sequence ID" value="EQB02153.1"/>
    <property type="molecule type" value="Genomic_DNA"/>
</dbReference>
<dbReference type="InterPro" id="IPR001789">
    <property type="entry name" value="Sig_transdc_resp-reg_receiver"/>
</dbReference>
<accession>T0GQ85</accession>
<protein>
    <recommendedName>
        <fullName evidence="3">Response regulatory domain-containing protein</fullName>
    </recommendedName>
</protein>
<gene>
    <name evidence="4" type="ORF">L485_09065</name>
</gene>
<dbReference type="PANTHER" id="PTHR44591">
    <property type="entry name" value="STRESS RESPONSE REGULATOR PROTEIN 1"/>
    <property type="match status" value="1"/>
</dbReference>
<dbReference type="InterPro" id="IPR011006">
    <property type="entry name" value="CheY-like_superfamily"/>
</dbReference>
<dbReference type="PANTHER" id="PTHR44591:SF25">
    <property type="entry name" value="CHEMOTAXIS TWO-COMPONENT RESPONSE REGULATOR"/>
    <property type="match status" value="1"/>
</dbReference>
<evidence type="ECO:0000313" key="4">
    <source>
        <dbReference type="EMBL" id="EQB02153.1"/>
    </source>
</evidence>
<dbReference type="PATRIC" id="fig|1114964.3.peg.1770"/>
<keyword evidence="1 2" id="KW-0597">Phosphoprotein</keyword>
<dbReference type="InterPro" id="IPR050595">
    <property type="entry name" value="Bact_response_regulator"/>
</dbReference>
<proteinExistence type="predicted"/>
<evidence type="ECO:0000256" key="1">
    <source>
        <dbReference type="ARBA" id="ARBA00022553"/>
    </source>
</evidence>
<dbReference type="PROSITE" id="PS50110">
    <property type="entry name" value="RESPONSE_REGULATORY"/>
    <property type="match status" value="1"/>
</dbReference>
<evidence type="ECO:0000256" key="2">
    <source>
        <dbReference type="PROSITE-ProRule" id="PRU00169"/>
    </source>
</evidence>
<feature type="modified residue" description="4-aspartylphosphate" evidence="2">
    <location>
        <position position="68"/>
    </location>
</feature>
<dbReference type="GO" id="GO:0000160">
    <property type="term" value="P:phosphorelay signal transduction system"/>
    <property type="evidence" value="ECO:0007669"/>
    <property type="project" value="InterPro"/>
</dbReference>
<organism evidence="4 5">
    <name type="scientific">Sphingobium baderi LL03</name>
    <dbReference type="NCBI Taxonomy" id="1114964"/>
    <lineage>
        <taxon>Bacteria</taxon>
        <taxon>Pseudomonadati</taxon>
        <taxon>Pseudomonadota</taxon>
        <taxon>Alphaproteobacteria</taxon>
        <taxon>Sphingomonadales</taxon>
        <taxon>Sphingomonadaceae</taxon>
        <taxon>Sphingobium</taxon>
    </lineage>
</organism>
<comment type="caution">
    <text evidence="4">The sequence shown here is derived from an EMBL/GenBank/DDBJ whole genome shotgun (WGS) entry which is preliminary data.</text>
</comment>
<dbReference type="Proteomes" id="UP000015524">
    <property type="component" value="Unassembled WGS sequence"/>
</dbReference>
<name>T0GQ85_9SPHN</name>
<dbReference type="Gene3D" id="3.40.50.2300">
    <property type="match status" value="1"/>
</dbReference>
<dbReference type="OrthoDB" id="9797885at2"/>